<dbReference type="OrthoDB" id="6118114at2"/>
<comment type="caution">
    <text evidence="3">The sequence shown here is derived from an EMBL/GenBank/DDBJ whole genome shotgun (WGS) entry which is preliminary data.</text>
</comment>
<feature type="transmembrane region" description="Helical" evidence="2">
    <location>
        <begin position="15"/>
        <end position="41"/>
    </location>
</feature>
<dbReference type="AlphaFoldDB" id="A0A6N8FEC9"/>
<keyword evidence="2" id="KW-0472">Membrane</keyword>
<evidence type="ECO:0000256" key="2">
    <source>
        <dbReference type="SAM" id="Phobius"/>
    </source>
</evidence>
<dbReference type="Proteomes" id="UP000439994">
    <property type="component" value="Unassembled WGS sequence"/>
</dbReference>
<protein>
    <submittedName>
        <fullName evidence="3">DUF3087 family protein</fullName>
    </submittedName>
</protein>
<keyword evidence="1" id="KW-0175">Coiled coil</keyword>
<organism evidence="3 4">
    <name type="scientific">Psychrosphaera haliotis</name>
    <dbReference type="NCBI Taxonomy" id="555083"/>
    <lineage>
        <taxon>Bacteria</taxon>
        <taxon>Pseudomonadati</taxon>
        <taxon>Pseudomonadota</taxon>
        <taxon>Gammaproteobacteria</taxon>
        <taxon>Alteromonadales</taxon>
        <taxon>Pseudoalteromonadaceae</taxon>
        <taxon>Psychrosphaera</taxon>
    </lineage>
</organism>
<dbReference type="InterPro" id="IPR021438">
    <property type="entry name" value="DUF3087"/>
</dbReference>
<feature type="transmembrane region" description="Helical" evidence="2">
    <location>
        <begin position="47"/>
        <end position="67"/>
    </location>
</feature>
<evidence type="ECO:0000313" key="4">
    <source>
        <dbReference type="Proteomes" id="UP000439994"/>
    </source>
</evidence>
<evidence type="ECO:0000313" key="3">
    <source>
        <dbReference type="EMBL" id="MUH73340.1"/>
    </source>
</evidence>
<keyword evidence="2" id="KW-1133">Transmembrane helix</keyword>
<proteinExistence type="predicted"/>
<name>A0A6N8FEC9_9GAMM</name>
<dbReference type="EMBL" id="WOCD01000005">
    <property type="protein sequence ID" value="MUH73340.1"/>
    <property type="molecule type" value="Genomic_DNA"/>
</dbReference>
<accession>A0A6N8FEC9</accession>
<keyword evidence="2" id="KW-0812">Transmembrane</keyword>
<gene>
    <name evidence="3" type="ORF">GNP35_13095</name>
</gene>
<dbReference type="Pfam" id="PF11286">
    <property type="entry name" value="DUF3087"/>
    <property type="match status" value="1"/>
</dbReference>
<reference evidence="3 4" key="1">
    <citation type="submission" date="2019-11" db="EMBL/GenBank/DDBJ databases">
        <title>P. haliotis isolates from Z. marina roots.</title>
        <authorList>
            <person name="Cohen M."/>
            <person name="Jospin G."/>
            <person name="Eisen J.A."/>
            <person name="Coil D.A."/>
        </authorList>
    </citation>
    <scope>NUCLEOTIDE SEQUENCE [LARGE SCALE GENOMIC DNA]</scope>
    <source>
        <strain evidence="3 4">UCD-MCMsp1aY</strain>
    </source>
</reference>
<keyword evidence="4" id="KW-1185">Reference proteome</keyword>
<sequence length="168" mass="19896">MKLESIDKQTYRKHLNIIIFISIVSFAGLSLGISQTAIYFFTDREGTHFWLNVMGVVFGMIIVGSLLNRYKEHPFLAEAYYVWRLKQQINFIYRKQKKIEAAIEDDNVDAMLIMTFYYKACEQLYNLDDNTITISALNKKSNELKEKLEELRLEVNVEDYKQELLQRF</sequence>
<dbReference type="RefSeq" id="WP_155696541.1">
    <property type="nucleotide sequence ID" value="NZ_WOCD01000005.1"/>
</dbReference>
<feature type="coiled-coil region" evidence="1">
    <location>
        <begin position="134"/>
        <end position="161"/>
    </location>
</feature>
<evidence type="ECO:0000256" key="1">
    <source>
        <dbReference type="SAM" id="Coils"/>
    </source>
</evidence>